<comment type="caution">
    <text evidence="3">The sequence shown here is derived from an EMBL/GenBank/DDBJ whole genome shotgun (WGS) entry which is preliminary data.</text>
</comment>
<protein>
    <recommendedName>
        <fullName evidence="2">EB domain-containing protein</fullName>
    </recommendedName>
</protein>
<dbReference type="Pfam" id="PF01683">
    <property type="entry name" value="EB"/>
    <property type="match status" value="1"/>
</dbReference>
<dbReference type="InterPro" id="IPR036116">
    <property type="entry name" value="FN3_sf"/>
</dbReference>
<evidence type="ECO:0000256" key="1">
    <source>
        <dbReference type="SAM" id="Phobius"/>
    </source>
</evidence>
<keyword evidence="1" id="KW-1133">Transmembrane helix</keyword>
<dbReference type="AlphaFoldDB" id="A0ABD3XA63"/>
<keyword evidence="1" id="KW-0472">Membrane</keyword>
<proteinExistence type="predicted"/>
<dbReference type="EMBL" id="JBJQND010000003">
    <property type="protein sequence ID" value="KAL3881785.1"/>
    <property type="molecule type" value="Genomic_DNA"/>
</dbReference>
<feature type="transmembrane region" description="Helical" evidence="1">
    <location>
        <begin position="215"/>
        <end position="239"/>
    </location>
</feature>
<organism evidence="3 4">
    <name type="scientific">Sinanodonta woodiana</name>
    <name type="common">Chinese pond mussel</name>
    <name type="synonym">Anodonta woodiana</name>
    <dbReference type="NCBI Taxonomy" id="1069815"/>
    <lineage>
        <taxon>Eukaryota</taxon>
        <taxon>Metazoa</taxon>
        <taxon>Spiralia</taxon>
        <taxon>Lophotrochozoa</taxon>
        <taxon>Mollusca</taxon>
        <taxon>Bivalvia</taxon>
        <taxon>Autobranchia</taxon>
        <taxon>Heteroconchia</taxon>
        <taxon>Palaeoheterodonta</taxon>
        <taxon>Unionida</taxon>
        <taxon>Unionoidea</taxon>
        <taxon>Unionidae</taxon>
        <taxon>Unioninae</taxon>
        <taxon>Sinanodonta</taxon>
    </lineage>
</organism>
<gene>
    <name evidence="3" type="ORF">ACJMK2_028178</name>
</gene>
<name>A0ABD3XA63_SINWO</name>
<dbReference type="Proteomes" id="UP001634394">
    <property type="component" value="Unassembled WGS sequence"/>
</dbReference>
<dbReference type="InterPro" id="IPR003961">
    <property type="entry name" value="FN3_dom"/>
</dbReference>
<dbReference type="InterPro" id="IPR006149">
    <property type="entry name" value="EB_dom"/>
</dbReference>
<keyword evidence="4" id="KW-1185">Reference proteome</keyword>
<evidence type="ECO:0000313" key="3">
    <source>
        <dbReference type="EMBL" id="KAL3881785.1"/>
    </source>
</evidence>
<evidence type="ECO:0000313" key="4">
    <source>
        <dbReference type="Proteomes" id="UP001634394"/>
    </source>
</evidence>
<accession>A0ABD3XA63</accession>
<sequence>VLLGHDCYSGKPCIDEHAWCDQSSPPTCSCMDSYYAHQGSCIPRSALSGNCQNVDGCVGDNVVCDNVTSLGVCICNTGYYAHQGLCYEKASLGGTCQNHDGCTGDGVVCSSLYNGTCVCNTAYNRYQEHCYHMPDAPKNLLVLNVTSRAFTIKLEKPNEVFGKLLGYVLKITLADSGRCVKEYIIRCTSGCDAILPNVCDLNVGSHSEPNTMTTIIIASVGCGTSIVIALTAAGTIIIIKRKRASKCKNDNVVDTTYMDLPNKSNANQYDTTLEVTSSH</sequence>
<reference evidence="3 4" key="1">
    <citation type="submission" date="2024-11" db="EMBL/GenBank/DDBJ databases">
        <title>Chromosome-level genome assembly of the freshwater bivalve Anodonta woodiana.</title>
        <authorList>
            <person name="Chen X."/>
        </authorList>
    </citation>
    <scope>NUCLEOTIDE SEQUENCE [LARGE SCALE GENOMIC DNA]</scope>
    <source>
        <strain evidence="3">MN2024</strain>
        <tissue evidence="3">Gills</tissue>
    </source>
</reference>
<keyword evidence="1" id="KW-0812">Transmembrane</keyword>
<evidence type="ECO:0000259" key="2">
    <source>
        <dbReference type="Pfam" id="PF01683"/>
    </source>
</evidence>
<feature type="domain" description="EB" evidence="2">
    <location>
        <begin position="75"/>
        <end position="130"/>
    </location>
</feature>
<dbReference type="SUPFAM" id="SSF49265">
    <property type="entry name" value="Fibronectin type III"/>
    <property type="match status" value="1"/>
</dbReference>
<dbReference type="CDD" id="cd00063">
    <property type="entry name" value="FN3"/>
    <property type="match status" value="1"/>
</dbReference>
<feature type="non-terminal residue" evidence="3">
    <location>
        <position position="1"/>
    </location>
</feature>